<reference evidence="3" key="1">
    <citation type="submission" date="2021-03" db="EMBL/GenBank/DDBJ databases">
        <title>Ottowia sp. 27C isolated from the cloaca of a Giant Asian pond turtle (Heosemys grandis).</title>
        <authorList>
            <person name="Spergser J."/>
            <person name="Busse H.-J."/>
        </authorList>
    </citation>
    <scope>NUCLEOTIDE SEQUENCE</scope>
    <source>
        <strain evidence="3">27C</strain>
    </source>
</reference>
<dbReference type="PANTHER" id="PTHR33734">
    <property type="entry name" value="LYSM DOMAIN-CONTAINING GPI-ANCHORED PROTEIN 2"/>
    <property type="match status" value="1"/>
</dbReference>
<protein>
    <submittedName>
        <fullName evidence="3">LysM peptidoglycan-binding domain-containing protein</fullName>
    </submittedName>
</protein>
<dbReference type="CDD" id="cd00118">
    <property type="entry name" value="LysM"/>
    <property type="match status" value="1"/>
</dbReference>
<feature type="domain" description="LysM" evidence="2">
    <location>
        <begin position="20"/>
        <end position="65"/>
    </location>
</feature>
<keyword evidence="1" id="KW-0812">Transmembrane</keyword>
<feature type="domain" description="LysM" evidence="2">
    <location>
        <begin position="76"/>
        <end position="123"/>
    </location>
</feature>
<dbReference type="InterPro" id="IPR018392">
    <property type="entry name" value="LysM"/>
</dbReference>
<keyword evidence="1" id="KW-0472">Membrane</keyword>
<dbReference type="Proteomes" id="UP000663903">
    <property type="component" value="Chromosome"/>
</dbReference>
<sequence length="987" mass="104793">MRAPALHGGLTDAPPPERYVEHEVQEGETLTEVSHRYQTEVPMLEAANPQVPDPDQIDIGQRLNVPIGEGYGREPTQGIVAPGQSLTDMARQYPGVSASDIVGANRHRMADPDLVFTGQKVWVPADKPPTALEQKVKATDQAMQTLKGAERTYDELATSDASPARLRLHENLEGARGGLKTATGAELEERVRAAQPPGAEPGEAVYQSAGQQIAQRYQASPAESAKLDHALGALATGRETARVQTRADGIVGQARRETDPAKALQALNDGLKTAPPEVRAAALSSANGQAVVQSSVDWATEPMGEKGIHGKTPVYNAFDGPLESQQAMGRLDEVTRHLDPALAAQVAGQSLPAFETYSSAARERFGTIAGNQQMRSALNVLERGLDTPAGQANMDRILKMGMWHAPAVAQHIAEGGRPDYALAFGRQPKQPEPVGDPAGIARSVIDSGTAQFRQKVAEHGRAYAEHMQEVGWLIQNQGGTMTPDQLQQAVADYAKSKGPEWEAEGKRMQQQLAQDGEKLLTQVSVLGQGTNAPATRDASAQAIEKTLQDPAARTAISTALKTNPALTTGVLGERMLDLFANPNVSGPAKLLNRVTWLGQDFATAYVKANVLQQMEVGTLHPRDYDSIEQAKQALNKMRDTRFAKLMGVSPTQMNQAVDALDEIHFRRGDTFASLDQRIKKLSDTLDGIKGLEKTTLPGQLVRAAGIGMAGVGLLASSGKALDDPSLLNMARVLSDSAGLAWRGADIAIGKGVLDAESRLGLLGSSAFARFTGVLGAAVDAYTAYDAFSKGDAVSGGLFAAQGAGMLAATFAAGGPVGWIGLGVMVAAAAGLWFWNEHKAHSTHETQWDGGRSRDFLAHAGIQAPAADTLSDQSSDGHSVVPLLARYAQTQGLDLRTQAGNAAFADWINKMDAAQLGQLKDRLHATANRLEGDADRFGATATDDASYQPSKEVYRVGGRAAYKTVEYPSALSAVQLEKVLQQLGVPAL</sequence>
<dbReference type="PANTHER" id="PTHR33734:SF22">
    <property type="entry name" value="MEMBRANE-BOUND LYTIC MUREIN TRANSGLYCOSYLASE D"/>
    <property type="match status" value="1"/>
</dbReference>
<dbReference type="Pfam" id="PF01476">
    <property type="entry name" value="LysM"/>
    <property type="match status" value="2"/>
</dbReference>
<evidence type="ECO:0000256" key="1">
    <source>
        <dbReference type="SAM" id="Phobius"/>
    </source>
</evidence>
<dbReference type="AlphaFoldDB" id="A0A975CJE6"/>
<keyword evidence="4" id="KW-1185">Reference proteome</keyword>
<dbReference type="Gene3D" id="3.10.350.10">
    <property type="entry name" value="LysM domain"/>
    <property type="match status" value="2"/>
</dbReference>
<evidence type="ECO:0000313" key="3">
    <source>
        <dbReference type="EMBL" id="QTD46181.1"/>
    </source>
</evidence>
<dbReference type="InterPro" id="IPR036779">
    <property type="entry name" value="LysM_dom_sf"/>
</dbReference>
<dbReference type="SUPFAM" id="SSF54106">
    <property type="entry name" value="LysM domain"/>
    <property type="match status" value="1"/>
</dbReference>
<gene>
    <name evidence="3" type="ORF">J1M35_04555</name>
</gene>
<dbReference type="EMBL" id="CP071796">
    <property type="protein sequence ID" value="QTD46181.1"/>
    <property type="molecule type" value="Genomic_DNA"/>
</dbReference>
<evidence type="ECO:0000259" key="2">
    <source>
        <dbReference type="PROSITE" id="PS51782"/>
    </source>
</evidence>
<name>A0A975CJE6_9BURK</name>
<dbReference type="KEGG" id="otd:J1M35_04555"/>
<accession>A0A975CJE6</accession>
<proteinExistence type="predicted"/>
<dbReference type="RefSeq" id="WP_208010080.1">
    <property type="nucleotide sequence ID" value="NZ_CP071796.1"/>
</dbReference>
<organism evidence="3 4">
    <name type="scientific">Ottowia testudinis</name>
    <dbReference type="NCBI Taxonomy" id="2816950"/>
    <lineage>
        <taxon>Bacteria</taxon>
        <taxon>Pseudomonadati</taxon>
        <taxon>Pseudomonadota</taxon>
        <taxon>Betaproteobacteria</taxon>
        <taxon>Burkholderiales</taxon>
        <taxon>Comamonadaceae</taxon>
        <taxon>Ottowia</taxon>
    </lineage>
</organism>
<feature type="transmembrane region" description="Helical" evidence="1">
    <location>
        <begin position="816"/>
        <end position="834"/>
    </location>
</feature>
<dbReference type="PROSITE" id="PS51782">
    <property type="entry name" value="LYSM"/>
    <property type="match status" value="2"/>
</dbReference>
<evidence type="ECO:0000313" key="4">
    <source>
        <dbReference type="Proteomes" id="UP000663903"/>
    </source>
</evidence>
<keyword evidence="1" id="KW-1133">Transmembrane helix</keyword>
<dbReference type="SMART" id="SM00257">
    <property type="entry name" value="LysM"/>
    <property type="match status" value="2"/>
</dbReference>